<feature type="region of interest" description="Disordered" evidence="1">
    <location>
        <begin position="519"/>
        <end position="540"/>
    </location>
</feature>
<name>A0A194XN35_MOLSC</name>
<feature type="region of interest" description="Disordered" evidence="1">
    <location>
        <begin position="645"/>
        <end position="681"/>
    </location>
</feature>
<evidence type="ECO:0000256" key="1">
    <source>
        <dbReference type="SAM" id="MobiDB-lite"/>
    </source>
</evidence>
<dbReference type="GeneID" id="28831969"/>
<dbReference type="AlphaFoldDB" id="A0A194XN35"/>
<sequence length="681" mass="76071">MPTHLGIQFEVLSQLELAIHPEFPHPESSQSTHRSPKRVSSVVDWSPPAVSAVSKADALLGRNTTCSVYIPSTAGARFWLRYNIDKSALANSKWYYFKLFMNGRHIASFGVDAKKKPSGQVMHGLFDPSSDWNYENNGEIWKNMGLEKRAFYFAGADKQRSVINDGGLIEVLCFRAQGRRRKLPDPEVWRDQQDYGIITPGEGLHENPAEAKFYDWHLKDANKSPFVVFKFHYRSWESLEMLELIPSDHPRILMQPQRKLLPEELKAMLEVQSQDLTFLNRPHPPCEDCVPSLPAFAGDSWFDDTEDMEDFADFDSTPQAPKHTGGEFSFEAEVEVSPLRIRRRRPTAPSSKFSDSKLRGTTSPAGSPRPREIRQGALDDFLNRPLPEIPLRKSSKKLHSRSSSTTSRAPSVTPSLLPYIDRDSVSPEPEVGVAQMVEVLLASPVQVPSLNSDSDPMEASDLIITPPKISAFEKTSPLPIIEESSPMLPRKPLLSNLLPSGMSNVIKRKPVGSPSAFFKQEETTTPSPTDLYPSSSLPNVTVRRPRRSTFMKLPLPLPMPRSKTAVSFPKRKESVDVLRTQEVAAVRVSESLSESEWMSRTPLPHSSMLSLESLGGATPNSTLAKRMIAEKASSLGSAIKRKSTSWYKHKTQARTDSLNENTPDNSSLASDSNIRVDGNWI</sequence>
<keyword evidence="3" id="KW-1185">Reference proteome</keyword>
<dbReference type="OrthoDB" id="436496at2759"/>
<feature type="compositionally biased region" description="Low complexity" evidence="1">
    <location>
        <begin position="401"/>
        <end position="415"/>
    </location>
</feature>
<feature type="compositionally biased region" description="Polar residues" evidence="1">
    <location>
        <begin position="523"/>
        <end position="539"/>
    </location>
</feature>
<accession>A0A194XN35</accession>
<proteinExistence type="predicted"/>
<dbReference type="KEGG" id="psco:LY89DRAFT_778796"/>
<evidence type="ECO:0000313" key="3">
    <source>
        <dbReference type="Proteomes" id="UP000070700"/>
    </source>
</evidence>
<gene>
    <name evidence="2" type="ORF">LY89DRAFT_778796</name>
</gene>
<dbReference type="RefSeq" id="XP_018075542.1">
    <property type="nucleotide sequence ID" value="XM_018222243.1"/>
</dbReference>
<dbReference type="STRING" id="149040.A0A194XN35"/>
<feature type="region of interest" description="Disordered" evidence="1">
    <location>
        <begin position="311"/>
        <end position="416"/>
    </location>
</feature>
<dbReference type="EMBL" id="KQ947408">
    <property type="protein sequence ID" value="KUJ21187.1"/>
    <property type="molecule type" value="Genomic_DNA"/>
</dbReference>
<evidence type="ECO:0000313" key="2">
    <source>
        <dbReference type="EMBL" id="KUJ21187.1"/>
    </source>
</evidence>
<feature type="compositionally biased region" description="Polar residues" evidence="1">
    <location>
        <begin position="348"/>
        <end position="365"/>
    </location>
</feature>
<dbReference type="Proteomes" id="UP000070700">
    <property type="component" value="Unassembled WGS sequence"/>
</dbReference>
<reference evidence="2 3" key="1">
    <citation type="submission" date="2015-10" db="EMBL/GenBank/DDBJ databases">
        <title>Full genome of DAOMC 229536 Phialocephala scopiformis, a fungal endophyte of spruce producing the potent anti-insectan compound rugulosin.</title>
        <authorList>
            <consortium name="DOE Joint Genome Institute"/>
            <person name="Walker A.K."/>
            <person name="Frasz S.L."/>
            <person name="Seifert K.A."/>
            <person name="Miller J.D."/>
            <person name="Mondo S.J."/>
            <person name="Labutti K."/>
            <person name="Lipzen A."/>
            <person name="Dockter R."/>
            <person name="Kennedy M."/>
            <person name="Grigoriev I.V."/>
            <person name="Spatafora J.W."/>
        </authorList>
    </citation>
    <scope>NUCLEOTIDE SEQUENCE [LARGE SCALE GENOMIC DNA]</scope>
    <source>
        <strain evidence="2 3">CBS 120377</strain>
    </source>
</reference>
<dbReference type="InParanoid" id="A0A194XN35"/>
<protein>
    <submittedName>
        <fullName evidence="2">Uncharacterized protein</fullName>
    </submittedName>
</protein>
<organism evidence="2 3">
    <name type="scientific">Mollisia scopiformis</name>
    <name type="common">Conifer needle endophyte fungus</name>
    <name type="synonym">Phialocephala scopiformis</name>
    <dbReference type="NCBI Taxonomy" id="149040"/>
    <lineage>
        <taxon>Eukaryota</taxon>
        <taxon>Fungi</taxon>
        <taxon>Dikarya</taxon>
        <taxon>Ascomycota</taxon>
        <taxon>Pezizomycotina</taxon>
        <taxon>Leotiomycetes</taxon>
        <taxon>Helotiales</taxon>
        <taxon>Mollisiaceae</taxon>
        <taxon>Mollisia</taxon>
    </lineage>
</organism>
<feature type="compositionally biased region" description="Polar residues" evidence="1">
    <location>
        <begin position="654"/>
        <end position="673"/>
    </location>
</feature>